<dbReference type="EMBL" id="FOCV01000008">
    <property type="protein sequence ID" value="SEN86042.1"/>
    <property type="molecule type" value="Genomic_DNA"/>
</dbReference>
<reference evidence="1" key="3">
    <citation type="submission" date="2016-10" db="EMBL/GenBank/DDBJ databases">
        <authorList>
            <person name="de Groot N.N."/>
        </authorList>
    </citation>
    <scope>NUCLEOTIDE SEQUENCE [LARGE SCALE GENOMIC DNA]</scope>
    <source>
        <strain evidence="1">CCBAU85039</strain>
    </source>
</reference>
<protein>
    <submittedName>
        <fullName evidence="1">Uncharacterized protein</fullName>
    </submittedName>
</protein>
<dbReference type="AlphaFoldDB" id="A0A1H8JZD0"/>
<name>A0A1H8JZD0_9HYPH</name>
<dbReference type="STRING" id="501024.RTCCBAU85039_2339"/>
<evidence type="ECO:0000313" key="4">
    <source>
        <dbReference type="Proteomes" id="UP000198939"/>
    </source>
</evidence>
<dbReference type="EMBL" id="FNXB01000010">
    <property type="protein sequence ID" value="SEH78493.1"/>
    <property type="molecule type" value="Genomic_DNA"/>
</dbReference>
<keyword evidence="4" id="KW-1185">Reference proteome</keyword>
<accession>A0A1H8JZD0</accession>
<evidence type="ECO:0000313" key="2">
    <source>
        <dbReference type="EMBL" id="SEN86042.1"/>
    </source>
</evidence>
<dbReference type="Proteomes" id="UP000198939">
    <property type="component" value="Unassembled WGS sequence"/>
</dbReference>
<dbReference type="Proteomes" id="UP000183063">
    <property type="component" value="Unassembled WGS sequence"/>
</dbReference>
<dbReference type="RefSeq" id="WP_244541314.1">
    <property type="nucleotide sequence ID" value="NZ_FNXB01000010.1"/>
</dbReference>
<gene>
    <name evidence="1" type="ORF">RTCCBAU85039_2339</name>
    <name evidence="2" type="ORF">SAMN05216228_1008119</name>
</gene>
<evidence type="ECO:0000313" key="1">
    <source>
        <dbReference type="EMBL" id="SEH78493.1"/>
    </source>
</evidence>
<reference evidence="3" key="1">
    <citation type="submission" date="2016-10" db="EMBL/GenBank/DDBJ databases">
        <authorList>
            <person name="Wibberg D."/>
        </authorList>
    </citation>
    <scope>NUCLEOTIDE SEQUENCE [LARGE SCALE GENOMIC DNA]</scope>
</reference>
<evidence type="ECO:0000313" key="3">
    <source>
        <dbReference type="Proteomes" id="UP000183063"/>
    </source>
</evidence>
<sequence length="111" mass="12600">MSDPSPGSLFGGEALSQERKSSLWPILMRPDDVVPMKRAVDLTGRDERTLRNWNKRYRVGRQSSKSAPIEFSAPALVMILHGDTFALEELRKGNRMHPSVVRYFEFLGIPV</sequence>
<proteinExistence type="predicted"/>
<reference evidence="2 4" key="2">
    <citation type="submission" date="2016-10" db="EMBL/GenBank/DDBJ databases">
        <authorList>
            <person name="Varghese N."/>
            <person name="Submissions S."/>
        </authorList>
    </citation>
    <scope>NUCLEOTIDE SEQUENCE [LARGE SCALE GENOMIC DNA]</scope>
    <source>
        <strain evidence="2 4">CGMCC 1.7071</strain>
    </source>
</reference>
<organism evidence="1 3">
    <name type="scientific">Rhizobium tibeticum</name>
    <dbReference type="NCBI Taxonomy" id="501024"/>
    <lineage>
        <taxon>Bacteria</taxon>
        <taxon>Pseudomonadati</taxon>
        <taxon>Pseudomonadota</taxon>
        <taxon>Alphaproteobacteria</taxon>
        <taxon>Hyphomicrobiales</taxon>
        <taxon>Rhizobiaceae</taxon>
        <taxon>Rhizobium/Agrobacterium group</taxon>
        <taxon>Rhizobium</taxon>
    </lineage>
</organism>